<keyword evidence="1" id="KW-0732">Signal</keyword>
<dbReference type="SMART" id="SM00062">
    <property type="entry name" value="PBPb"/>
    <property type="match status" value="1"/>
</dbReference>
<organism evidence="4 5">
    <name type="scientific">Pseudodesulfovibrio profundus</name>
    <dbReference type="NCBI Taxonomy" id="57320"/>
    <lineage>
        <taxon>Bacteria</taxon>
        <taxon>Pseudomonadati</taxon>
        <taxon>Thermodesulfobacteriota</taxon>
        <taxon>Desulfovibrionia</taxon>
        <taxon>Desulfovibrionales</taxon>
        <taxon>Desulfovibrionaceae</taxon>
    </lineage>
</organism>
<protein>
    <recommendedName>
        <fullName evidence="3">Solute-binding protein family 3/N-terminal domain-containing protein</fullName>
    </recommendedName>
</protein>
<dbReference type="EMBL" id="LT907975">
    <property type="protein sequence ID" value="SOB59419.1"/>
    <property type="molecule type" value="Genomic_DNA"/>
</dbReference>
<evidence type="ECO:0000313" key="5">
    <source>
        <dbReference type="Proteomes" id="UP000219215"/>
    </source>
</evidence>
<proteinExistence type="predicted"/>
<dbReference type="SUPFAM" id="SSF53850">
    <property type="entry name" value="Periplasmic binding protein-like II"/>
    <property type="match status" value="1"/>
</dbReference>
<keyword evidence="2" id="KW-0472">Membrane</keyword>
<gene>
    <name evidence="4" type="ORF">DPRO_2511</name>
</gene>
<name>A0A2C8FA98_9BACT</name>
<dbReference type="OrthoDB" id="5436917at2"/>
<sequence length="287" mass="31917">MDSMRYAIIAFILFVLGIVTVAVAGSKEQYLENGITVAYTKDARPLSFMGTSGRPEGLTIDFWRLWSNKTGIPVRFKLGVWEETIPLVTDGGADVHGGLVKTEERQQLFDYTHPLFDIETVLVVKPGQKGNVDSDFKAGTVGAVKEAHSAQLVLDRFPDVQLSEYLTPQALLEAFVRGEVDGAVVYLPTFHLKNNQRAEPVEYRVAAILETLQIHGAVRKGNTELLGVINDGLAQITKEERDYLKNRWFVPGAEEQSHSFLWLWLSGAVFLVGAVFLALKIALRTRK</sequence>
<reference evidence="5" key="1">
    <citation type="submission" date="2017-09" db="EMBL/GenBank/DDBJ databases">
        <authorList>
            <person name="Regsiter A."/>
            <person name="William W."/>
        </authorList>
    </citation>
    <scope>NUCLEOTIDE SEQUENCE [LARGE SCALE GENOMIC DNA]</scope>
    <source>
        <strain evidence="5">500-1</strain>
    </source>
</reference>
<dbReference type="KEGG" id="pprf:DPRO_2511"/>
<dbReference type="RefSeq" id="WP_157917465.1">
    <property type="nucleotide sequence ID" value="NZ_LT907975.1"/>
</dbReference>
<evidence type="ECO:0000313" key="4">
    <source>
        <dbReference type="EMBL" id="SOB59419.1"/>
    </source>
</evidence>
<keyword evidence="2" id="KW-1133">Transmembrane helix</keyword>
<feature type="transmembrane region" description="Helical" evidence="2">
    <location>
        <begin position="261"/>
        <end position="283"/>
    </location>
</feature>
<keyword evidence="2" id="KW-0812">Transmembrane</keyword>
<evidence type="ECO:0000256" key="2">
    <source>
        <dbReference type="SAM" id="Phobius"/>
    </source>
</evidence>
<dbReference type="Proteomes" id="UP000219215">
    <property type="component" value="Chromosome DPRO"/>
</dbReference>
<feature type="domain" description="Solute-binding protein family 3/N-terminal" evidence="3">
    <location>
        <begin position="34"/>
        <end position="252"/>
    </location>
</feature>
<evidence type="ECO:0000259" key="3">
    <source>
        <dbReference type="SMART" id="SM00062"/>
    </source>
</evidence>
<keyword evidence="5" id="KW-1185">Reference proteome</keyword>
<evidence type="ECO:0000256" key="1">
    <source>
        <dbReference type="ARBA" id="ARBA00022729"/>
    </source>
</evidence>
<dbReference type="AlphaFoldDB" id="A0A2C8FA98"/>
<dbReference type="Pfam" id="PF00497">
    <property type="entry name" value="SBP_bac_3"/>
    <property type="match status" value="1"/>
</dbReference>
<accession>A0A2C8FA98</accession>
<dbReference type="Gene3D" id="3.40.190.10">
    <property type="entry name" value="Periplasmic binding protein-like II"/>
    <property type="match status" value="2"/>
</dbReference>
<dbReference type="PANTHER" id="PTHR35936">
    <property type="entry name" value="MEMBRANE-BOUND LYTIC MUREIN TRANSGLYCOSYLASE F"/>
    <property type="match status" value="1"/>
</dbReference>
<dbReference type="InterPro" id="IPR001638">
    <property type="entry name" value="Solute-binding_3/MltF_N"/>
</dbReference>